<accession>M7MJF6</accession>
<dbReference type="AlphaFoldDB" id="M7MJF6"/>
<sequence>MKSNKYWKQVPEYMQQEPLEINEVYKPIRKNLDSELFEIFEDGE</sequence>
<evidence type="ECO:0000313" key="2">
    <source>
        <dbReference type="Proteomes" id="UP000012024"/>
    </source>
</evidence>
<name>M7MJF6_9FLAO</name>
<gene>
    <name evidence="1" type="ORF">D778_00002</name>
</gene>
<keyword evidence="2" id="KW-1185">Reference proteome</keyword>
<proteinExistence type="predicted"/>
<protein>
    <submittedName>
        <fullName evidence="1">Uncharacterized protein</fullName>
    </submittedName>
</protein>
<dbReference type="EMBL" id="ANLA01000010">
    <property type="protein sequence ID" value="EMQ95005.1"/>
    <property type="molecule type" value="Genomic_DNA"/>
</dbReference>
<organism evidence="1 2">
    <name type="scientific">Xanthomarina gelatinilytica</name>
    <dbReference type="NCBI Taxonomy" id="1137281"/>
    <lineage>
        <taxon>Bacteria</taxon>
        <taxon>Pseudomonadati</taxon>
        <taxon>Bacteroidota</taxon>
        <taxon>Flavobacteriia</taxon>
        <taxon>Flavobacteriales</taxon>
        <taxon>Flavobacteriaceae</taxon>
        <taxon>Xanthomarina</taxon>
    </lineage>
</organism>
<dbReference type="Proteomes" id="UP000012024">
    <property type="component" value="Unassembled WGS sequence"/>
</dbReference>
<comment type="caution">
    <text evidence="1">The sequence shown here is derived from an EMBL/GenBank/DDBJ whole genome shotgun (WGS) entry which is preliminary data.</text>
</comment>
<reference evidence="1 2" key="1">
    <citation type="submission" date="2012-12" db="EMBL/GenBank/DDBJ databases">
        <title>Genome assembly of Formosa sp. AK20.</title>
        <authorList>
            <person name="Kumar R."/>
            <person name="Khatri I."/>
            <person name="Vaidya B."/>
            <person name="Subramanian S."/>
            <person name="Pinnaka A."/>
        </authorList>
    </citation>
    <scope>NUCLEOTIDE SEQUENCE [LARGE SCALE GENOMIC DNA]</scope>
    <source>
        <strain evidence="1 2">AK20</strain>
    </source>
</reference>
<evidence type="ECO:0000313" key="1">
    <source>
        <dbReference type="EMBL" id="EMQ95005.1"/>
    </source>
</evidence>